<keyword evidence="4 5" id="KW-0963">Cytoplasm</keyword>
<sequence length="202" mass="22779">MVRNPHEPTKEEKIALLSRAISEFEQSDTSLLFDSAAESAAKPVRERALTLLDSRMRSAHELTERLLQADFPRDVVTAVVEELKGSGLVDDALFAQEWVRVRHARRGKSVTVLDRELEHKGVSADIRAHALEQITREDEEAMVRALIEKKARSIRAVPAERKERDKDLRRLVGVAARRGFPQGLCFTVAKEVAESRYAELGE</sequence>
<evidence type="ECO:0000313" key="8">
    <source>
        <dbReference type="EMBL" id="QQB45557.1"/>
    </source>
</evidence>
<dbReference type="InterPro" id="IPR053926">
    <property type="entry name" value="RecX_HTH_1st"/>
</dbReference>
<reference evidence="8 9" key="1">
    <citation type="submission" date="2020-12" db="EMBL/GenBank/DDBJ databases">
        <title>FDA dAtabase for Regulatory Grade micrObial Sequences (FDA-ARGOS): Supporting development and validation of Infectious Disease Dx tests.</title>
        <authorList>
            <person name="Sproer C."/>
            <person name="Gronow S."/>
            <person name="Severitt S."/>
            <person name="Schroder I."/>
            <person name="Tallon L."/>
            <person name="Sadzewicz L."/>
            <person name="Zhao X."/>
            <person name="Boylan J."/>
            <person name="Ott S."/>
            <person name="Bowen H."/>
            <person name="Vavikolanu K."/>
            <person name="Mehta A."/>
            <person name="Aluvathingal J."/>
            <person name="Nadendla S."/>
            <person name="Lowell S."/>
            <person name="Myers T."/>
            <person name="Yan Y."/>
            <person name="Sichtig H."/>
        </authorList>
    </citation>
    <scope>NUCLEOTIDE SEQUENCE [LARGE SCALE GENOMIC DNA]</scope>
    <source>
        <strain evidence="8 9">FDAARGOS_1053</strain>
    </source>
</reference>
<dbReference type="InterPro" id="IPR036388">
    <property type="entry name" value="WH-like_DNA-bd_sf"/>
</dbReference>
<organism evidence="8 9">
    <name type="scientific">Corynebacterium glucuronolyticum</name>
    <dbReference type="NCBI Taxonomy" id="39791"/>
    <lineage>
        <taxon>Bacteria</taxon>
        <taxon>Bacillati</taxon>
        <taxon>Actinomycetota</taxon>
        <taxon>Actinomycetes</taxon>
        <taxon>Mycobacteriales</taxon>
        <taxon>Corynebacteriaceae</taxon>
        <taxon>Corynebacterium</taxon>
    </lineage>
</organism>
<gene>
    <name evidence="5" type="primary">recX</name>
    <name evidence="8" type="ORF">I6I10_08535</name>
</gene>
<feature type="domain" description="RecX first three-helical" evidence="7">
    <location>
        <begin position="45"/>
        <end position="83"/>
    </location>
</feature>
<dbReference type="RefSeq" id="WP_084036241.1">
    <property type="nucleotide sequence ID" value="NZ_CP066007.1"/>
</dbReference>
<dbReference type="GO" id="GO:0006282">
    <property type="term" value="P:regulation of DNA repair"/>
    <property type="evidence" value="ECO:0007669"/>
    <property type="project" value="UniProtKB-UniRule"/>
</dbReference>
<name>A0A7T4JU84_9CORY</name>
<dbReference type="Gene3D" id="1.10.10.10">
    <property type="entry name" value="Winged helix-like DNA-binding domain superfamily/Winged helix DNA-binding domain"/>
    <property type="match status" value="2"/>
</dbReference>
<comment type="similarity">
    <text evidence="2 5">Belongs to the RecX family.</text>
</comment>
<evidence type="ECO:0000313" key="9">
    <source>
        <dbReference type="Proteomes" id="UP000596145"/>
    </source>
</evidence>
<evidence type="ECO:0000256" key="1">
    <source>
        <dbReference type="ARBA" id="ARBA00004496"/>
    </source>
</evidence>
<dbReference type="EMBL" id="CP066007">
    <property type="protein sequence ID" value="QQB45557.1"/>
    <property type="molecule type" value="Genomic_DNA"/>
</dbReference>
<evidence type="ECO:0000256" key="2">
    <source>
        <dbReference type="ARBA" id="ARBA00009695"/>
    </source>
</evidence>
<dbReference type="Pfam" id="PF02631">
    <property type="entry name" value="RecX_HTH2"/>
    <property type="match status" value="1"/>
</dbReference>
<dbReference type="InterPro" id="IPR003783">
    <property type="entry name" value="Regulatory_RecX"/>
</dbReference>
<feature type="domain" description="RecX second three-helical" evidence="6">
    <location>
        <begin position="90"/>
        <end position="131"/>
    </location>
</feature>
<evidence type="ECO:0000256" key="4">
    <source>
        <dbReference type="ARBA" id="ARBA00022490"/>
    </source>
</evidence>
<comment type="subcellular location">
    <subcellularLocation>
        <location evidence="1 5">Cytoplasm</location>
    </subcellularLocation>
</comment>
<dbReference type="AlphaFoldDB" id="A0A7T4JU84"/>
<dbReference type="InterPro" id="IPR053924">
    <property type="entry name" value="RecX_HTH_2nd"/>
</dbReference>
<proteinExistence type="inferred from homology"/>
<dbReference type="Proteomes" id="UP000596145">
    <property type="component" value="Chromosome"/>
</dbReference>
<protein>
    <recommendedName>
        <fullName evidence="3 5">Regulatory protein RecX</fullName>
    </recommendedName>
</protein>
<evidence type="ECO:0000259" key="7">
    <source>
        <dbReference type="Pfam" id="PF21982"/>
    </source>
</evidence>
<comment type="function">
    <text evidence="5">Modulates RecA activity.</text>
</comment>
<dbReference type="GO" id="GO:0005737">
    <property type="term" value="C:cytoplasm"/>
    <property type="evidence" value="ECO:0007669"/>
    <property type="project" value="UniProtKB-SubCell"/>
</dbReference>
<dbReference type="OrthoDB" id="5244465at2"/>
<evidence type="ECO:0000256" key="3">
    <source>
        <dbReference type="ARBA" id="ARBA00018111"/>
    </source>
</evidence>
<dbReference type="PANTHER" id="PTHR33602">
    <property type="entry name" value="REGULATORY PROTEIN RECX FAMILY PROTEIN"/>
    <property type="match status" value="1"/>
</dbReference>
<dbReference type="GeneID" id="92760275"/>
<dbReference type="PANTHER" id="PTHR33602:SF1">
    <property type="entry name" value="REGULATORY PROTEIN RECX FAMILY PROTEIN"/>
    <property type="match status" value="1"/>
</dbReference>
<dbReference type="HAMAP" id="MF_01114">
    <property type="entry name" value="RecX"/>
    <property type="match status" value="1"/>
</dbReference>
<accession>A0A7T4JU84</accession>
<evidence type="ECO:0000259" key="6">
    <source>
        <dbReference type="Pfam" id="PF02631"/>
    </source>
</evidence>
<evidence type="ECO:0000256" key="5">
    <source>
        <dbReference type="HAMAP-Rule" id="MF_01114"/>
    </source>
</evidence>
<dbReference type="Pfam" id="PF21982">
    <property type="entry name" value="RecX_HTH1"/>
    <property type="match status" value="1"/>
</dbReference>